<feature type="transmembrane region" description="Helical" evidence="2">
    <location>
        <begin position="116"/>
        <end position="137"/>
    </location>
</feature>
<keyword evidence="2" id="KW-0812">Transmembrane</keyword>
<gene>
    <name evidence="4" type="ORF">JSE7799_03184</name>
</gene>
<dbReference type="OrthoDB" id="4966203at2"/>
<feature type="transmembrane region" description="Helical" evidence="2">
    <location>
        <begin position="157"/>
        <end position="179"/>
    </location>
</feature>
<keyword evidence="2" id="KW-1133">Transmembrane helix</keyword>
<dbReference type="EMBL" id="CYPR01000207">
    <property type="protein sequence ID" value="CUH40452.1"/>
    <property type="molecule type" value="Genomic_DNA"/>
</dbReference>
<keyword evidence="2" id="KW-0472">Membrane</keyword>
<reference evidence="4 5" key="1">
    <citation type="submission" date="2015-09" db="EMBL/GenBank/DDBJ databases">
        <authorList>
            <person name="Jackson K.R."/>
            <person name="Lunt B.L."/>
            <person name="Fisher J.N.B."/>
            <person name="Gardner A.V."/>
            <person name="Bailey M.E."/>
            <person name="Deus L.M."/>
            <person name="Earl A.S."/>
            <person name="Gibby P.D."/>
            <person name="Hartmann K.A."/>
            <person name="Liu J.E."/>
            <person name="Manci A.M."/>
            <person name="Nielsen D.A."/>
            <person name="Solomon M.B."/>
            <person name="Breakwell D.P."/>
            <person name="Burnett S.H."/>
            <person name="Grose J.H."/>
        </authorList>
    </citation>
    <scope>NUCLEOTIDE SEQUENCE [LARGE SCALE GENOMIC DNA]</scope>
    <source>
        <strain evidence="4 5">CECT 7799</strain>
    </source>
</reference>
<feature type="region of interest" description="Disordered" evidence="1">
    <location>
        <begin position="217"/>
        <end position="242"/>
    </location>
</feature>
<feature type="transmembrane region" description="Helical" evidence="2">
    <location>
        <begin position="80"/>
        <end position="104"/>
    </location>
</feature>
<dbReference type="Pfam" id="PF09997">
    <property type="entry name" value="DUF2238"/>
    <property type="match status" value="1"/>
</dbReference>
<feature type="transmembrane region" description="Helical" evidence="2">
    <location>
        <begin position="56"/>
        <end position="74"/>
    </location>
</feature>
<organism evidence="4 5">
    <name type="scientific">Jannaschia seosinensis</name>
    <dbReference type="NCBI Taxonomy" id="313367"/>
    <lineage>
        <taxon>Bacteria</taxon>
        <taxon>Pseudomonadati</taxon>
        <taxon>Pseudomonadota</taxon>
        <taxon>Alphaproteobacteria</taxon>
        <taxon>Rhodobacterales</taxon>
        <taxon>Roseobacteraceae</taxon>
        <taxon>Jannaschia</taxon>
    </lineage>
</organism>
<dbReference type="Proteomes" id="UP000049455">
    <property type="component" value="Unassembled WGS sequence"/>
</dbReference>
<evidence type="ECO:0000256" key="1">
    <source>
        <dbReference type="SAM" id="MobiDB-lite"/>
    </source>
</evidence>
<feature type="signal peptide" evidence="3">
    <location>
        <begin position="1"/>
        <end position="21"/>
    </location>
</feature>
<evidence type="ECO:0000313" key="5">
    <source>
        <dbReference type="Proteomes" id="UP000049455"/>
    </source>
</evidence>
<accession>A0A0M7BF89</accession>
<dbReference type="RefSeq" id="WP_144431759.1">
    <property type="nucleotide sequence ID" value="NZ_CYPR01000207.1"/>
</dbReference>
<proteinExistence type="predicted"/>
<evidence type="ECO:0000313" key="4">
    <source>
        <dbReference type="EMBL" id="CUH40452.1"/>
    </source>
</evidence>
<dbReference type="STRING" id="313367.JSE7799_03184"/>
<keyword evidence="5" id="KW-1185">Reference proteome</keyword>
<name>A0A0M7BF89_9RHOB</name>
<dbReference type="InterPro" id="IPR014509">
    <property type="entry name" value="YjdF-like"/>
</dbReference>
<evidence type="ECO:0008006" key="6">
    <source>
        <dbReference type="Google" id="ProtNLM"/>
    </source>
</evidence>
<feature type="chain" id="PRO_5005810112" description="DUF2238 domain-containing protein" evidence="3">
    <location>
        <begin position="22"/>
        <end position="242"/>
    </location>
</feature>
<dbReference type="AlphaFoldDB" id="A0A0M7BF89"/>
<feature type="transmembrane region" description="Helical" evidence="2">
    <location>
        <begin position="31"/>
        <end position="49"/>
    </location>
</feature>
<evidence type="ECO:0000256" key="2">
    <source>
        <dbReference type="SAM" id="Phobius"/>
    </source>
</evidence>
<sequence length="242" mass="24889">MTKLRGAILLLVACGLVGALAAGSVPMVAITAGSVAFGASMLLFEAVSNITFPRRLIVGVVGFALSALLLGEHLQFYETFVWWDLALHAVSAWILSIVGMGLALLPTAGGPARSPVWILATLAFSFSMTVGAIWEVMEFGLDQTIGTNTQTTGLVDTMWDIVANLAGAVLGAVVGHVAAATGRRVPSGGGLLLDFVVANRVLYGAWVGPLARPERQVGGAQAGSDGTFKGRGQAGRDVVAGE</sequence>
<protein>
    <recommendedName>
        <fullName evidence="6">DUF2238 domain-containing protein</fullName>
    </recommendedName>
</protein>
<evidence type="ECO:0000256" key="3">
    <source>
        <dbReference type="SAM" id="SignalP"/>
    </source>
</evidence>
<keyword evidence="3" id="KW-0732">Signal</keyword>